<evidence type="ECO:0000313" key="3">
    <source>
        <dbReference type="RefSeq" id="XP_022256930.1"/>
    </source>
</evidence>
<reference evidence="3" key="1">
    <citation type="submission" date="2025-08" db="UniProtKB">
        <authorList>
            <consortium name="RefSeq"/>
        </authorList>
    </citation>
    <scope>IDENTIFICATION</scope>
    <source>
        <tissue evidence="3">Muscle</tissue>
    </source>
</reference>
<feature type="region of interest" description="Disordered" evidence="1">
    <location>
        <begin position="95"/>
        <end position="115"/>
    </location>
</feature>
<dbReference type="PANTHER" id="PTHR12069">
    <property type="entry name" value="DNA-DIRECTED RNA POLYMERASES III 80 KDA POLYPEPTIDE RNA POLYMERASE III SUBUNIT 5"/>
    <property type="match status" value="1"/>
</dbReference>
<evidence type="ECO:0000313" key="2">
    <source>
        <dbReference type="Proteomes" id="UP000694941"/>
    </source>
</evidence>
<dbReference type="Proteomes" id="UP000694941">
    <property type="component" value="Unplaced"/>
</dbReference>
<sequence>MDTDEEDEVVEEVDVYLSKALSENLYLFQYPVRPATMTYDNIDHLKARIKPNQQKLVMTDVYMYIHLGELHLSPLHAIVQLRPAFPYLDRSDARAKVDSSHPGDEGSQDEEEEAKAVTVRFAGIETEKTKQARERSYNYHQQQMASEPWTNVNFHNLGSDLSGIEAMMLQCPQMDQDVSSLPGTPDEYLKILLPLLKEKNSSMSQGSRAMLRNSPLPDQVKHLAVAAKVIQFSSLLELLPFGVDPLVVLRSLQQVAVLVQGCWVVKR</sequence>
<keyword evidence="2" id="KW-1185">Reference proteome</keyword>
<dbReference type="GeneID" id="106472668"/>
<name>A0ABM1TM24_LIMPO</name>
<dbReference type="RefSeq" id="XP_022256930.1">
    <property type="nucleotide sequence ID" value="XM_022401222.1"/>
</dbReference>
<dbReference type="InterPro" id="IPR006886">
    <property type="entry name" value="RNA_pol_III_Rpc5"/>
</dbReference>
<dbReference type="PANTHER" id="PTHR12069:SF0">
    <property type="entry name" value="DNA-DIRECTED RNA POLYMERASE III SUBUNIT RPC5"/>
    <property type="match status" value="1"/>
</dbReference>
<protein>
    <submittedName>
        <fullName evidence="3">DNA-directed RNA polymerase III subunit RPC5-like</fullName>
    </submittedName>
</protein>
<proteinExistence type="predicted"/>
<dbReference type="Pfam" id="PF04801">
    <property type="entry name" value="RPC5"/>
    <property type="match status" value="2"/>
</dbReference>
<accession>A0ABM1TM24</accession>
<gene>
    <name evidence="3" type="primary">LOC106472668</name>
</gene>
<feature type="compositionally biased region" description="Basic and acidic residues" evidence="1">
    <location>
        <begin position="95"/>
        <end position="104"/>
    </location>
</feature>
<organism evidence="2 3">
    <name type="scientific">Limulus polyphemus</name>
    <name type="common">Atlantic horseshoe crab</name>
    <dbReference type="NCBI Taxonomy" id="6850"/>
    <lineage>
        <taxon>Eukaryota</taxon>
        <taxon>Metazoa</taxon>
        <taxon>Ecdysozoa</taxon>
        <taxon>Arthropoda</taxon>
        <taxon>Chelicerata</taxon>
        <taxon>Merostomata</taxon>
        <taxon>Xiphosura</taxon>
        <taxon>Limulidae</taxon>
        <taxon>Limulus</taxon>
    </lineage>
</organism>
<evidence type="ECO:0000256" key="1">
    <source>
        <dbReference type="SAM" id="MobiDB-lite"/>
    </source>
</evidence>